<dbReference type="SUPFAM" id="SSF53163">
    <property type="entry name" value="HybD-like"/>
    <property type="match status" value="1"/>
</dbReference>
<reference evidence="8 9" key="2">
    <citation type="submission" date="2020-05" db="EMBL/GenBank/DDBJ databases">
        <title>Draft genome sequence of Desulfovibrio sp. strainFSS-1.</title>
        <authorList>
            <person name="Shimoshige H."/>
            <person name="Kobayashi H."/>
            <person name="Maekawa T."/>
        </authorList>
    </citation>
    <scope>NUCLEOTIDE SEQUENCE [LARGE SCALE GENOMIC DNA]</scope>
    <source>
        <strain evidence="8 9">SIID29052-01</strain>
    </source>
</reference>
<dbReference type="NCBIfam" id="TIGR00072">
    <property type="entry name" value="hydrog_prot"/>
    <property type="match status" value="1"/>
</dbReference>
<dbReference type="PRINTS" id="PR00446">
    <property type="entry name" value="HYDRGNUPTAKE"/>
</dbReference>
<evidence type="ECO:0000256" key="3">
    <source>
        <dbReference type="ARBA" id="ARBA00022670"/>
    </source>
</evidence>
<organism evidence="8 9">
    <name type="scientific">Fundidesulfovibrio magnetotacticus</name>
    <dbReference type="NCBI Taxonomy" id="2730080"/>
    <lineage>
        <taxon>Bacteria</taxon>
        <taxon>Pseudomonadati</taxon>
        <taxon>Thermodesulfobacteriota</taxon>
        <taxon>Desulfovibrionia</taxon>
        <taxon>Desulfovibrionales</taxon>
        <taxon>Desulfovibrionaceae</taxon>
        <taxon>Fundidesulfovibrio</taxon>
    </lineage>
</organism>
<dbReference type="PANTHER" id="PTHR30302">
    <property type="entry name" value="HYDROGENASE 1 MATURATION PROTEASE"/>
    <property type="match status" value="1"/>
</dbReference>
<proteinExistence type="inferred from homology"/>
<name>A0A6V8LRT9_9BACT</name>
<dbReference type="CDD" id="cd06062">
    <property type="entry name" value="H2MP_MemB-H2up"/>
    <property type="match status" value="1"/>
</dbReference>
<sequence length="169" mass="18481">MDGQRRILVLGVGNILYTDEGVGVRCVERLERDYEFTPNVTLLDGGTLGMRLMDALLNADTAIVVDAVLGGQTPGSIYRCTGDDLRKSLAFKDSMHQTDLVDTLIYCDLLGNRPECVVLGIEPHDYQTMAVELSPLLSERLDDLAAFALKEIEAAGGGFKPRQRLHAEA</sequence>
<keyword evidence="4 7" id="KW-0479">Metal-binding</keyword>
<evidence type="ECO:0000256" key="2">
    <source>
        <dbReference type="ARBA" id="ARBA00022596"/>
    </source>
</evidence>
<dbReference type="GO" id="GO:0008047">
    <property type="term" value="F:enzyme activator activity"/>
    <property type="evidence" value="ECO:0007669"/>
    <property type="project" value="InterPro"/>
</dbReference>
<reference evidence="8 9" key="1">
    <citation type="submission" date="2020-04" db="EMBL/GenBank/DDBJ databases">
        <authorList>
            <consortium name="Desulfovibrio sp. FSS-1 genome sequencing consortium"/>
            <person name="Shimoshige H."/>
            <person name="Kobayashi H."/>
            <person name="Maekawa T."/>
        </authorList>
    </citation>
    <scope>NUCLEOTIDE SEQUENCE [LARGE SCALE GENOMIC DNA]</scope>
    <source>
        <strain evidence="8 9">SIID29052-01</strain>
    </source>
</reference>
<keyword evidence="5" id="KW-0064">Aspartyl protease</keyword>
<accession>A0A6V8LRT9</accession>
<comment type="caution">
    <text evidence="8">The sequence shown here is derived from an EMBL/GenBank/DDBJ whole genome shotgun (WGS) entry which is preliminary data.</text>
</comment>
<evidence type="ECO:0000256" key="4">
    <source>
        <dbReference type="ARBA" id="ARBA00022723"/>
    </source>
</evidence>
<feature type="binding site" evidence="7">
    <location>
        <position position="96"/>
    </location>
    <ligand>
        <name>Ni(2+)</name>
        <dbReference type="ChEBI" id="CHEBI:49786"/>
    </ligand>
</feature>
<comment type="similarity">
    <text evidence="1">Belongs to the peptidase A31 family.</text>
</comment>
<dbReference type="NCBIfam" id="TIGR00140">
    <property type="entry name" value="hupD"/>
    <property type="match status" value="1"/>
</dbReference>
<evidence type="ECO:0000256" key="6">
    <source>
        <dbReference type="ARBA" id="ARBA00022801"/>
    </source>
</evidence>
<dbReference type="AlphaFoldDB" id="A0A6V8LRT9"/>
<dbReference type="InterPro" id="IPR000671">
    <property type="entry name" value="Peptidase_A31"/>
</dbReference>
<evidence type="ECO:0000313" key="8">
    <source>
        <dbReference type="EMBL" id="GFK95192.1"/>
    </source>
</evidence>
<keyword evidence="9" id="KW-1185">Reference proteome</keyword>
<dbReference type="InterPro" id="IPR023430">
    <property type="entry name" value="Pept_HybD-like_dom_sf"/>
</dbReference>
<dbReference type="GO" id="GO:0046872">
    <property type="term" value="F:metal ion binding"/>
    <property type="evidence" value="ECO:0007669"/>
    <property type="project" value="UniProtKB-KW"/>
</dbReference>
<protein>
    <submittedName>
        <fullName evidence="8">Hydrogenase 2 maturation protease</fullName>
        <ecNumber evidence="8">3.4.23.-</ecNumber>
    </submittedName>
</protein>
<evidence type="ECO:0000256" key="1">
    <source>
        <dbReference type="ARBA" id="ARBA00006814"/>
    </source>
</evidence>
<feature type="binding site" evidence="7">
    <location>
        <position position="20"/>
    </location>
    <ligand>
        <name>Ni(2+)</name>
        <dbReference type="ChEBI" id="CHEBI:49786"/>
    </ligand>
</feature>
<dbReference type="EMBL" id="BLTE01000015">
    <property type="protein sequence ID" value="GFK95192.1"/>
    <property type="molecule type" value="Genomic_DNA"/>
</dbReference>
<evidence type="ECO:0000256" key="7">
    <source>
        <dbReference type="PIRSR" id="PIRSR604419-1"/>
    </source>
</evidence>
<dbReference type="EC" id="3.4.23.-" evidence="8"/>
<dbReference type="Gene3D" id="3.40.50.1450">
    <property type="entry name" value="HybD-like"/>
    <property type="match status" value="1"/>
</dbReference>
<dbReference type="GO" id="GO:0016485">
    <property type="term" value="P:protein processing"/>
    <property type="evidence" value="ECO:0007669"/>
    <property type="project" value="InterPro"/>
</dbReference>
<keyword evidence="2 7" id="KW-0533">Nickel</keyword>
<dbReference type="RefSeq" id="WP_173085997.1">
    <property type="nucleotide sequence ID" value="NZ_BLTE01000015.1"/>
</dbReference>
<dbReference type="GO" id="GO:0004190">
    <property type="term" value="F:aspartic-type endopeptidase activity"/>
    <property type="evidence" value="ECO:0007669"/>
    <property type="project" value="UniProtKB-KW"/>
</dbReference>
<evidence type="ECO:0000256" key="5">
    <source>
        <dbReference type="ARBA" id="ARBA00022750"/>
    </source>
</evidence>
<evidence type="ECO:0000313" key="9">
    <source>
        <dbReference type="Proteomes" id="UP000494245"/>
    </source>
</evidence>
<feature type="binding site" evidence="7">
    <location>
        <position position="66"/>
    </location>
    <ligand>
        <name>Ni(2+)</name>
        <dbReference type="ChEBI" id="CHEBI:49786"/>
    </ligand>
</feature>
<dbReference type="Proteomes" id="UP000494245">
    <property type="component" value="Unassembled WGS sequence"/>
</dbReference>
<keyword evidence="3 8" id="KW-0645">Protease</keyword>
<keyword evidence="6 8" id="KW-0378">Hydrolase</keyword>
<dbReference type="InterPro" id="IPR004419">
    <property type="entry name" value="Pept_A31_hyd_express"/>
</dbReference>
<dbReference type="Pfam" id="PF01750">
    <property type="entry name" value="HycI"/>
    <property type="match status" value="1"/>
</dbReference>
<gene>
    <name evidence="8" type="primary">hybD</name>
    <name evidence="8" type="ORF">NNJEOMEG_03050</name>
</gene>
<dbReference type="PANTHER" id="PTHR30302:SF1">
    <property type="entry name" value="HYDROGENASE 2 MATURATION PROTEASE"/>
    <property type="match status" value="1"/>
</dbReference>